<sequence length="287" mass="29076">MSLGASGAERGGAPLALVALFCGVASSVMLKGIADLAPGHAIAIRSAIAAGLLALVIGVRMARGKSGGLDRAGAARAVFDALAGLTFALAIFELPLALLATIHATMPLVSVALAALILREPLPARALVAIAVGFAGVVVILDPGFGASPLGLTLALVSTFAYACRDLVTRRLRPEADMLKSVILSSVLIGAAGLVTAGLPDRAHMPAAPDLVRLLCAALTFLGANTLIIAAFRRATVARIAPLRYTSILWSLVFDAAIWGHVPDAATAAGIALIVTAGLILLRPARP</sequence>
<keyword evidence="1" id="KW-1133">Transmembrane helix</keyword>
<feature type="transmembrane region" description="Helical" evidence="1">
    <location>
        <begin position="98"/>
        <end position="117"/>
    </location>
</feature>
<feature type="transmembrane region" description="Helical" evidence="1">
    <location>
        <begin position="211"/>
        <end position="231"/>
    </location>
</feature>
<dbReference type="SUPFAM" id="SSF103481">
    <property type="entry name" value="Multidrug resistance efflux transporter EmrE"/>
    <property type="match status" value="2"/>
</dbReference>
<reference evidence="3 4" key="1">
    <citation type="submission" date="2023-09" db="EMBL/GenBank/DDBJ databases">
        <authorList>
            <person name="Rey-Velasco X."/>
        </authorList>
    </citation>
    <scope>NUCLEOTIDE SEQUENCE [LARGE SCALE GENOMIC DNA]</scope>
    <source>
        <strain evidence="3 4">F158</strain>
    </source>
</reference>
<dbReference type="EMBL" id="JAVRHL010000004">
    <property type="protein sequence ID" value="MDT0684397.1"/>
    <property type="molecule type" value="Genomic_DNA"/>
</dbReference>
<dbReference type="InterPro" id="IPR000620">
    <property type="entry name" value="EamA_dom"/>
</dbReference>
<feature type="transmembrane region" description="Helical" evidence="1">
    <location>
        <begin position="265"/>
        <end position="282"/>
    </location>
</feature>
<protein>
    <submittedName>
        <fullName evidence="3">DMT family transporter</fullName>
    </submittedName>
</protein>
<dbReference type="InterPro" id="IPR037185">
    <property type="entry name" value="EmrE-like"/>
</dbReference>
<feature type="transmembrane region" description="Helical" evidence="1">
    <location>
        <begin position="74"/>
        <end position="92"/>
    </location>
</feature>
<evidence type="ECO:0000313" key="3">
    <source>
        <dbReference type="EMBL" id="MDT0684397.1"/>
    </source>
</evidence>
<comment type="caution">
    <text evidence="3">The sequence shown here is derived from an EMBL/GenBank/DDBJ whole genome shotgun (WGS) entry which is preliminary data.</text>
</comment>
<dbReference type="RefSeq" id="WP_311693843.1">
    <property type="nucleotide sequence ID" value="NZ_JAVRHL010000004.1"/>
</dbReference>
<feature type="domain" description="EamA" evidence="2">
    <location>
        <begin position="150"/>
        <end position="281"/>
    </location>
</feature>
<dbReference type="PANTHER" id="PTHR22911:SF135">
    <property type="entry name" value="BLR4310 PROTEIN"/>
    <property type="match status" value="1"/>
</dbReference>
<feature type="transmembrane region" description="Helical" evidence="1">
    <location>
        <begin position="243"/>
        <end position="259"/>
    </location>
</feature>
<dbReference type="Proteomes" id="UP001265259">
    <property type="component" value="Unassembled WGS sequence"/>
</dbReference>
<proteinExistence type="predicted"/>
<evidence type="ECO:0000313" key="4">
    <source>
        <dbReference type="Proteomes" id="UP001265259"/>
    </source>
</evidence>
<gene>
    <name evidence="3" type="ORF">RM543_17070</name>
</gene>
<dbReference type="Pfam" id="PF00892">
    <property type="entry name" value="EamA"/>
    <property type="match status" value="2"/>
</dbReference>
<accession>A0ABU3DL06</accession>
<feature type="transmembrane region" description="Helical" evidence="1">
    <location>
        <begin position="147"/>
        <end position="168"/>
    </location>
</feature>
<keyword evidence="1" id="KW-0472">Membrane</keyword>
<evidence type="ECO:0000259" key="2">
    <source>
        <dbReference type="Pfam" id="PF00892"/>
    </source>
</evidence>
<feature type="transmembrane region" description="Helical" evidence="1">
    <location>
        <begin position="12"/>
        <end position="30"/>
    </location>
</feature>
<keyword evidence="4" id="KW-1185">Reference proteome</keyword>
<feature type="transmembrane region" description="Helical" evidence="1">
    <location>
        <begin position="180"/>
        <end position="199"/>
    </location>
</feature>
<keyword evidence="1" id="KW-0812">Transmembrane</keyword>
<organism evidence="3 4">
    <name type="scientific">Tropicimonas omnivorans</name>
    <dbReference type="NCBI Taxonomy" id="3075590"/>
    <lineage>
        <taxon>Bacteria</taxon>
        <taxon>Pseudomonadati</taxon>
        <taxon>Pseudomonadota</taxon>
        <taxon>Alphaproteobacteria</taxon>
        <taxon>Rhodobacterales</taxon>
        <taxon>Roseobacteraceae</taxon>
        <taxon>Tropicimonas</taxon>
    </lineage>
</organism>
<feature type="domain" description="EamA" evidence="2">
    <location>
        <begin position="16"/>
        <end position="141"/>
    </location>
</feature>
<name>A0ABU3DL06_9RHOB</name>
<feature type="transmembrane region" description="Helical" evidence="1">
    <location>
        <begin position="42"/>
        <end position="62"/>
    </location>
</feature>
<evidence type="ECO:0000256" key="1">
    <source>
        <dbReference type="SAM" id="Phobius"/>
    </source>
</evidence>
<dbReference type="PANTHER" id="PTHR22911">
    <property type="entry name" value="ACYL-MALONYL CONDENSING ENZYME-RELATED"/>
    <property type="match status" value="1"/>
</dbReference>
<feature type="transmembrane region" description="Helical" evidence="1">
    <location>
        <begin position="124"/>
        <end position="141"/>
    </location>
</feature>